<feature type="non-terminal residue" evidence="1">
    <location>
        <position position="20"/>
    </location>
</feature>
<accession>A0A3B0VDG4</accession>
<dbReference type="GO" id="GO:0016740">
    <property type="term" value="F:transferase activity"/>
    <property type="evidence" value="ECO:0007669"/>
    <property type="project" value="UniProtKB-KW"/>
</dbReference>
<keyword evidence="1" id="KW-0808">Transferase</keyword>
<reference evidence="1" key="1">
    <citation type="submission" date="2018-06" db="EMBL/GenBank/DDBJ databases">
        <authorList>
            <person name="Zhirakovskaya E."/>
        </authorList>
    </citation>
    <scope>NUCLEOTIDE SEQUENCE</scope>
</reference>
<gene>
    <name evidence="1" type="ORF">MNBD_DELTA04-1690</name>
</gene>
<dbReference type="EMBL" id="UOEY01000114">
    <property type="protein sequence ID" value="VAW40951.1"/>
    <property type="molecule type" value="Genomic_DNA"/>
</dbReference>
<evidence type="ECO:0000313" key="1">
    <source>
        <dbReference type="EMBL" id="VAW40951.1"/>
    </source>
</evidence>
<dbReference type="AlphaFoldDB" id="A0A3B0VDG4"/>
<protein>
    <submittedName>
        <fullName evidence="1">Menaquinone via futalosine polyprenyltransferase (MenA homolog)</fullName>
    </submittedName>
</protein>
<sequence length="20" mass="2418">MLNKIKILLEMIKFKHTVFA</sequence>
<organism evidence="1">
    <name type="scientific">hydrothermal vent metagenome</name>
    <dbReference type="NCBI Taxonomy" id="652676"/>
    <lineage>
        <taxon>unclassified sequences</taxon>
        <taxon>metagenomes</taxon>
        <taxon>ecological metagenomes</taxon>
    </lineage>
</organism>
<proteinExistence type="predicted"/>
<name>A0A3B0VDG4_9ZZZZ</name>